<protein>
    <submittedName>
        <fullName evidence="2">Uncharacterized protein</fullName>
    </submittedName>
</protein>
<accession>A0ABX1PES7</accession>
<feature type="transmembrane region" description="Helical" evidence="1">
    <location>
        <begin position="55"/>
        <end position="73"/>
    </location>
</feature>
<dbReference type="RefSeq" id="WP_339381632.1">
    <property type="nucleotide sequence ID" value="NZ_CAWPJE010000397.1"/>
</dbReference>
<proteinExistence type="predicted"/>
<keyword evidence="3" id="KW-1185">Reference proteome</keyword>
<feature type="transmembrane region" description="Helical" evidence="1">
    <location>
        <begin position="93"/>
        <end position="113"/>
    </location>
</feature>
<dbReference type="EMBL" id="QMEB01000371">
    <property type="protein sequence ID" value="NMG23004.1"/>
    <property type="molecule type" value="Genomic_DNA"/>
</dbReference>
<keyword evidence="1" id="KW-1133">Transmembrane helix</keyword>
<gene>
    <name evidence="2" type="ORF">DP116_27685</name>
</gene>
<dbReference type="Proteomes" id="UP000718564">
    <property type="component" value="Unassembled WGS sequence"/>
</dbReference>
<keyword evidence="1" id="KW-0472">Membrane</keyword>
<evidence type="ECO:0000313" key="2">
    <source>
        <dbReference type="EMBL" id="NMG23004.1"/>
    </source>
</evidence>
<feature type="transmembrane region" description="Helical" evidence="1">
    <location>
        <begin position="26"/>
        <end position="43"/>
    </location>
</feature>
<comment type="caution">
    <text evidence="2">The sequence shown here is derived from an EMBL/GenBank/DDBJ whole genome shotgun (WGS) entry which is preliminary data.</text>
</comment>
<sequence>MTTIANAYHVADSDAPIFFPVSRAKFILMIVVTLGWYAFYCSYRNWRYVQIERRRNVSAALRALFSILFMYSLAEEIRIMAHKYDVESDVKPVFIGAGFAFILICAQLGRFYAPLY</sequence>
<name>A0ABX1PES7_9CYAN</name>
<keyword evidence="1" id="KW-0812">Transmembrane</keyword>
<evidence type="ECO:0000313" key="3">
    <source>
        <dbReference type="Proteomes" id="UP000718564"/>
    </source>
</evidence>
<feature type="non-terminal residue" evidence="2">
    <location>
        <position position="116"/>
    </location>
</feature>
<evidence type="ECO:0000256" key="1">
    <source>
        <dbReference type="SAM" id="Phobius"/>
    </source>
</evidence>
<reference evidence="2 3" key="1">
    <citation type="submission" date="2018-06" db="EMBL/GenBank/DDBJ databases">
        <title>Comparative genomics of Brasilonema spp. strains.</title>
        <authorList>
            <person name="Alvarenga D.O."/>
            <person name="Fiore M.F."/>
            <person name="Varani A.M."/>
        </authorList>
    </citation>
    <scope>NUCLEOTIDE SEQUENCE [LARGE SCALE GENOMIC DNA]</scope>
    <source>
        <strain evidence="2 3">SPC951</strain>
    </source>
</reference>
<organism evidence="2 3">
    <name type="scientific">Brasilonema bromeliae SPC951</name>
    <dbReference type="NCBI Taxonomy" id="385972"/>
    <lineage>
        <taxon>Bacteria</taxon>
        <taxon>Bacillati</taxon>
        <taxon>Cyanobacteriota</taxon>
        <taxon>Cyanophyceae</taxon>
        <taxon>Nostocales</taxon>
        <taxon>Scytonemataceae</taxon>
        <taxon>Brasilonema</taxon>
        <taxon>Bromeliae group (in: Brasilonema)</taxon>
    </lineage>
</organism>